<protein>
    <submittedName>
        <fullName evidence="2">Uncharacterized protein</fullName>
    </submittedName>
</protein>
<dbReference type="STRING" id="1798392.A3A79_02885"/>
<dbReference type="AlphaFoldDB" id="A0A1F6AHP4"/>
<keyword evidence="1" id="KW-0472">Membrane</keyword>
<reference evidence="2 3" key="1">
    <citation type="journal article" date="2016" name="Nat. Commun.">
        <title>Thousands of microbial genomes shed light on interconnected biogeochemical processes in an aquifer system.</title>
        <authorList>
            <person name="Anantharaman K."/>
            <person name="Brown C.T."/>
            <person name="Hug L.A."/>
            <person name="Sharon I."/>
            <person name="Castelle C.J."/>
            <person name="Probst A.J."/>
            <person name="Thomas B.C."/>
            <person name="Singh A."/>
            <person name="Wilkins M.J."/>
            <person name="Karaoz U."/>
            <person name="Brodie E.L."/>
            <person name="Williams K.H."/>
            <person name="Hubbard S.S."/>
            <person name="Banfield J.F."/>
        </authorList>
    </citation>
    <scope>NUCLEOTIDE SEQUENCE [LARGE SCALE GENOMIC DNA]</scope>
</reference>
<feature type="transmembrane region" description="Helical" evidence="1">
    <location>
        <begin position="52"/>
        <end position="71"/>
    </location>
</feature>
<evidence type="ECO:0000313" key="2">
    <source>
        <dbReference type="EMBL" id="OGG24116.1"/>
    </source>
</evidence>
<dbReference type="EMBL" id="MFJV01000001">
    <property type="protein sequence ID" value="OGG24116.1"/>
    <property type="molecule type" value="Genomic_DNA"/>
</dbReference>
<name>A0A1F6AHP4_9BACT</name>
<proteinExistence type="predicted"/>
<accession>A0A1F6AHP4</accession>
<comment type="caution">
    <text evidence="2">The sequence shown here is derived from an EMBL/GenBank/DDBJ whole genome shotgun (WGS) entry which is preliminary data.</text>
</comment>
<keyword evidence="1" id="KW-0812">Transmembrane</keyword>
<dbReference type="Proteomes" id="UP000178759">
    <property type="component" value="Unassembled WGS sequence"/>
</dbReference>
<evidence type="ECO:0000256" key="1">
    <source>
        <dbReference type="SAM" id="Phobius"/>
    </source>
</evidence>
<sequence length="267" mass="32424">MENTTTEPVKKFMVEYFQSIDLGHWENKISSTSSKILTLKNPKKKLYYITDFYLSYLQLLEIFIINALIFATREHAFLENLFISNKKTKERVEKYFNKQFYTWFLDNYVFGFKEKEKINNFEQKYKDYLNVLEECVNDYTKDYDFLNAYKHGFRVNATDKGAVAINGYPLLNTNTVFTYFSKEFDEKEKEDIIYRKTIMLNYERFIMKAHFLLSMLQNTQKVFLGQEHRPGKQFKLDHFFIVDEKKWNKSYGFYRHKEPLFAKHRKI</sequence>
<gene>
    <name evidence="2" type="ORF">A3A79_02885</name>
</gene>
<organism evidence="2 3">
    <name type="scientific">Candidatus Gottesmanbacteria bacterium RIFCSPLOWO2_01_FULL_43_11b</name>
    <dbReference type="NCBI Taxonomy" id="1798392"/>
    <lineage>
        <taxon>Bacteria</taxon>
        <taxon>Candidatus Gottesmaniibacteriota</taxon>
    </lineage>
</organism>
<keyword evidence="1" id="KW-1133">Transmembrane helix</keyword>
<evidence type="ECO:0000313" key="3">
    <source>
        <dbReference type="Proteomes" id="UP000178759"/>
    </source>
</evidence>